<comment type="caution">
    <text evidence="2">The sequence shown here is derived from an EMBL/GenBank/DDBJ whole genome shotgun (WGS) entry which is preliminary data.</text>
</comment>
<keyword evidence="1" id="KW-0805">Transcription regulation</keyword>
<gene>
    <name evidence="1" type="primary">MED18</name>
    <name evidence="2" type="ORF">PIIN_02679</name>
</gene>
<keyword evidence="1" id="KW-0010">Activator</keyword>
<evidence type="ECO:0000313" key="2">
    <source>
        <dbReference type="EMBL" id="CCA68818.1"/>
    </source>
</evidence>
<dbReference type="Pfam" id="PF09637">
    <property type="entry name" value="Med18"/>
    <property type="match status" value="1"/>
</dbReference>
<organism evidence="2 3">
    <name type="scientific">Serendipita indica (strain DSM 11827)</name>
    <name type="common">Root endophyte fungus</name>
    <name type="synonym">Piriformospora indica</name>
    <dbReference type="NCBI Taxonomy" id="1109443"/>
    <lineage>
        <taxon>Eukaryota</taxon>
        <taxon>Fungi</taxon>
        <taxon>Dikarya</taxon>
        <taxon>Basidiomycota</taxon>
        <taxon>Agaricomycotina</taxon>
        <taxon>Agaricomycetes</taxon>
        <taxon>Sebacinales</taxon>
        <taxon>Serendipitaceae</taxon>
        <taxon>Serendipita</taxon>
    </lineage>
</organism>
<comment type="subcellular location">
    <subcellularLocation>
        <location evidence="1">Nucleus</location>
    </subcellularLocation>
</comment>
<dbReference type="OrthoDB" id="10018982at2759"/>
<protein>
    <recommendedName>
        <fullName evidence="1">Mediator of RNA polymerase II transcription subunit 18</fullName>
    </recommendedName>
    <alternativeName>
        <fullName evidence="1">Mediator complex subunit 18</fullName>
    </alternativeName>
</protein>
<sequence>MAAKPAVTSYEVFLTGSFPASDKTMLREVENRLSLHTDTSFVLHRQDYDFALGVTNDFTTLNAANLRGSGQGAPLRVKRDLTAVDGRSSEWTLHTYLKPTPTYTTAAVRSCCSIPLLSGDALSFASAMGYKPTATTTRKGYTFLKGSIVIMLYQLVTSPAESNLNPWNIEVTHTVTIDGVRNARIPAATLIKNSVDNVVAVAVLMKGLVDLRPPKL</sequence>
<keyword evidence="1" id="KW-0539">Nucleus</keyword>
<keyword evidence="3" id="KW-1185">Reference proteome</keyword>
<dbReference type="GO" id="GO:0003712">
    <property type="term" value="F:transcription coregulator activity"/>
    <property type="evidence" value="ECO:0007669"/>
    <property type="project" value="InterPro"/>
</dbReference>
<dbReference type="Proteomes" id="UP000007148">
    <property type="component" value="Unassembled WGS sequence"/>
</dbReference>
<dbReference type="GO" id="GO:0016592">
    <property type="term" value="C:mediator complex"/>
    <property type="evidence" value="ECO:0007669"/>
    <property type="project" value="InterPro"/>
</dbReference>
<name>G4TBX5_SERID</name>
<comment type="subunit">
    <text evidence="1">Component of the Mediator complex.</text>
</comment>
<comment type="similarity">
    <text evidence="1">Belongs to the Mediator complex subunit 18 family.</text>
</comment>
<dbReference type="InParanoid" id="G4TBX5"/>
<dbReference type="AlphaFoldDB" id="G4TBX5"/>
<evidence type="ECO:0000256" key="1">
    <source>
        <dbReference type="RuleBase" id="RU364150"/>
    </source>
</evidence>
<comment type="function">
    <text evidence="1">Component of the Mediator complex, a coactivator involved in the regulated transcription of nearly all RNA polymerase II-dependent genes. Mediator functions as a bridge to convey information from gene-specific regulatory proteins to the basal RNA polymerase II transcription machinery. Mediator is recruited to promoters by direct interactions with regulatory proteins and serves as a scaffold for the assembly of a functional preinitiation complex with RNA polymerase II and the general transcription factors.</text>
</comment>
<dbReference type="eggNOG" id="ENOG502SD6A">
    <property type="taxonomic scope" value="Eukaryota"/>
</dbReference>
<dbReference type="InterPro" id="IPR019095">
    <property type="entry name" value="Mediator_Med18"/>
</dbReference>
<proteinExistence type="inferred from homology"/>
<accession>G4TBX5</accession>
<evidence type="ECO:0000313" key="3">
    <source>
        <dbReference type="Proteomes" id="UP000007148"/>
    </source>
</evidence>
<keyword evidence="1" id="KW-0804">Transcription</keyword>
<reference evidence="2 3" key="1">
    <citation type="journal article" date="2011" name="PLoS Pathog.">
        <title>Endophytic Life Strategies Decoded by Genome and Transcriptome Analyses of the Mutualistic Root Symbiont Piriformospora indica.</title>
        <authorList>
            <person name="Zuccaro A."/>
            <person name="Lahrmann U."/>
            <person name="Guldener U."/>
            <person name="Langen G."/>
            <person name="Pfiffi S."/>
            <person name="Biedenkopf D."/>
            <person name="Wong P."/>
            <person name="Samans B."/>
            <person name="Grimm C."/>
            <person name="Basiewicz M."/>
            <person name="Murat C."/>
            <person name="Martin F."/>
            <person name="Kogel K.H."/>
        </authorList>
    </citation>
    <scope>NUCLEOTIDE SEQUENCE [LARGE SCALE GENOMIC DNA]</scope>
    <source>
        <strain evidence="2 3">DSM 11827</strain>
    </source>
</reference>
<dbReference type="HOGENOM" id="CLU_117750_0_0_1"/>
<dbReference type="GO" id="GO:0006357">
    <property type="term" value="P:regulation of transcription by RNA polymerase II"/>
    <property type="evidence" value="ECO:0007669"/>
    <property type="project" value="InterPro"/>
</dbReference>
<dbReference type="Gene3D" id="2.40.320.10">
    <property type="entry name" value="Hypothetical Protein Pfu-838710-001"/>
    <property type="match status" value="1"/>
</dbReference>
<dbReference type="EMBL" id="CAFZ01000041">
    <property type="protein sequence ID" value="CCA68818.1"/>
    <property type="molecule type" value="Genomic_DNA"/>
</dbReference>